<dbReference type="Proteomes" id="UP000694405">
    <property type="component" value="Chromosome W"/>
</dbReference>
<protein>
    <submittedName>
        <fullName evidence="1">Uncharacterized protein</fullName>
    </submittedName>
</protein>
<dbReference type="Ensembl" id="ENSMUNT00000034905.1">
    <property type="protein sequence ID" value="ENSMUNP00000024381.1"/>
    <property type="gene ID" value="ENSMUNG00000020699.1"/>
</dbReference>
<evidence type="ECO:0000313" key="1">
    <source>
        <dbReference type="Ensembl" id="ENSMUNP00000024381.1"/>
    </source>
</evidence>
<organism evidence="1 2">
    <name type="scientific">Melopsittacus undulatus</name>
    <name type="common">Budgerigar</name>
    <name type="synonym">Psittacus undulatus</name>
    <dbReference type="NCBI Taxonomy" id="13146"/>
    <lineage>
        <taxon>Eukaryota</taxon>
        <taxon>Metazoa</taxon>
        <taxon>Chordata</taxon>
        <taxon>Craniata</taxon>
        <taxon>Vertebrata</taxon>
        <taxon>Euteleostomi</taxon>
        <taxon>Archelosauria</taxon>
        <taxon>Archosauria</taxon>
        <taxon>Dinosauria</taxon>
        <taxon>Saurischia</taxon>
        <taxon>Theropoda</taxon>
        <taxon>Coelurosauria</taxon>
        <taxon>Aves</taxon>
        <taxon>Neognathae</taxon>
        <taxon>Neoaves</taxon>
        <taxon>Telluraves</taxon>
        <taxon>Australaves</taxon>
        <taxon>Psittaciformes</taxon>
        <taxon>Psittaculidae</taxon>
        <taxon>Melopsittacus</taxon>
    </lineage>
</organism>
<sequence>ETQSLASGVGYHNKARSLSFCIHCPRLSGVRFPFPPPKMRCQERNSGNPACMGSFSHTKSKQKGPVALVALTDKLTEPLYTDCHLSSCGNTTLHFPCHYLCPSVAMATGHF</sequence>
<reference evidence="1" key="2">
    <citation type="submission" date="2025-08" db="UniProtKB">
        <authorList>
            <consortium name="Ensembl"/>
        </authorList>
    </citation>
    <scope>IDENTIFICATION</scope>
</reference>
<keyword evidence="2" id="KW-1185">Reference proteome</keyword>
<name>A0A8V5GSM3_MELUD</name>
<accession>A0A8V5GSM3</accession>
<reference evidence="1" key="1">
    <citation type="submission" date="2020-03" db="EMBL/GenBank/DDBJ databases">
        <title>Melopsittacus undulatus (budgerigar) genome, bMelUnd1, maternal haplotype with Z.</title>
        <authorList>
            <person name="Gedman G."/>
            <person name="Mountcastle J."/>
            <person name="Haase B."/>
            <person name="Formenti G."/>
            <person name="Wright T."/>
            <person name="Apodaca J."/>
            <person name="Pelan S."/>
            <person name="Chow W."/>
            <person name="Rhie A."/>
            <person name="Howe K."/>
            <person name="Fedrigo O."/>
            <person name="Jarvis E.D."/>
        </authorList>
    </citation>
    <scope>NUCLEOTIDE SEQUENCE [LARGE SCALE GENOMIC DNA]</scope>
</reference>
<dbReference type="AlphaFoldDB" id="A0A8V5GSM3"/>
<reference evidence="1" key="3">
    <citation type="submission" date="2025-09" db="UniProtKB">
        <authorList>
            <consortium name="Ensembl"/>
        </authorList>
    </citation>
    <scope>IDENTIFICATION</scope>
</reference>
<proteinExistence type="predicted"/>
<evidence type="ECO:0000313" key="2">
    <source>
        <dbReference type="Proteomes" id="UP000694405"/>
    </source>
</evidence>